<dbReference type="AlphaFoldDB" id="A0A368NV91"/>
<dbReference type="Pfam" id="PF00990">
    <property type="entry name" value="GGDEF"/>
    <property type="match status" value="1"/>
</dbReference>
<dbReference type="CDD" id="cd01948">
    <property type="entry name" value="EAL"/>
    <property type="match status" value="1"/>
</dbReference>
<protein>
    <submittedName>
        <fullName evidence="3">Sensor domain-containing phosphodiesterase</fullName>
    </submittedName>
</protein>
<dbReference type="PANTHER" id="PTHR33121:SF19">
    <property type="entry name" value="CYCLIC DI-GMP PHOSPHODIESTERASE PA2567"/>
    <property type="match status" value="1"/>
</dbReference>
<reference evidence="3 4" key="1">
    <citation type="submission" date="2018-08" db="EMBL/GenBank/DDBJ databases">
        <title>Genome sequencing of Agrobacterium vitis strain ICMP 10754.</title>
        <authorList>
            <person name="Visnovsky S.B."/>
            <person name="Pitman A.R."/>
        </authorList>
    </citation>
    <scope>NUCLEOTIDE SEQUENCE [LARGE SCALE GENOMIC DNA]</scope>
    <source>
        <strain evidence="3 4">ICMP 10754</strain>
    </source>
</reference>
<dbReference type="EMBL" id="QUSG01000001">
    <property type="protein sequence ID" value="KAA3532318.1"/>
    <property type="molecule type" value="Genomic_DNA"/>
</dbReference>
<proteinExistence type="predicted"/>
<dbReference type="Proteomes" id="UP000436911">
    <property type="component" value="Unassembled WGS sequence"/>
</dbReference>
<evidence type="ECO:0000259" key="1">
    <source>
        <dbReference type="PROSITE" id="PS50883"/>
    </source>
</evidence>
<feature type="domain" description="EAL" evidence="1">
    <location>
        <begin position="330"/>
        <end position="584"/>
    </location>
</feature>
<accession>A0A368NV91</accession>
<dbReference type="InterPro" id="IPR001633">
    <property type="entry name" value="EAL_dom"/>
</dbReference>
<dbReference type="GeneID" id="60682238"/>
<dbReference type="GO" id="GO:0071111">
    <property type="term" value="F:cyclic-guanylate-specific phosphodiesterase activity"/>
    <property type="evidence" value="ECO:0007669"/>
    <property type="project" value="InterPro"/>
</dbReference>
<dbReference type="SMART" id="SM00267">
    <property type="entry name" value="GGDEF"/>
    <property type="match status" value="1"/>
</dbReference>
<evidence type="ECO:0000259" key="2">
    <source>
        <dbReference type="PROSITE" id="PS50887"/>
    </source>
</evidence>
<name>A0A368NV91_AGRVI</name>
<comment type="caution">
    <text evidence="3">The sequence shown here is derived from an EMBL/GenBank/DDBJ whole genome shotgun (WGS) entry which is preliminary data.</text>
</comment>
<dbReference type="Gene3D" id="3.30.450.40">
    <property type="match status" value="1"/>
</dbReference>
<dbReference type="SUPFAM" id="SSF55073">
    <property type="entry name" value="Nucleotide cyclase"/>
    <property type="match status" value="1"/>
</dbReference>
<evidence type="ECO:0000313" key="3">
    <source>
        <dbReference type="EMBL" id="KAA3532318.1"/>
    </source>
</evidence>
<dbReference type="Gene3D" id="3.20.20.450">
    <property type="entry name" value="EAL domain"/>
    <property type="match status" value="1"/>
</dbReference>
<dbReference type="PROSITE" id="PS50883">
    <property type="entry name" value="EAL"/>
    <property type="match status" value="1"/>
</dbReference>
<feature type="domain" description="GGDEF" evidence="2">
    <location>
        <begin position="189"/>
        <end position="321"/>
    </location>
</feature>
<dbReference type="SUPFAM" id="SSF141868">
    <property type="entry name" value="EAL domain-like"/>
    <property type="match status" value="1"/>
</dbReference>
<dbReference type="InterPro" id="IPR035919">
    <property type="entry name" value="EAL_sf"/>
</dbReference>
<dbReference type="Gene3D" id="3.30.70.270">
    <property type="match status" value="1"/>
</dbReference>
<dbReference type="PROSITE" id="PS50887">
    <property type="entry name" value="GGDEF"/>
    <property type="match status" value="1"/>
</dbReference>
<dbReference type="OrthoDB" id="9814202at2"/>
<evidence type="ECO:0000313" key="4">
    <source>
        <dbReference type="Proteomes" id="UP000436911"/>
    </source>
</evidence>
<gene>
    <name evidence="3" type="ORF">DXT89_02975</name>
</gene>
<dbReference type="InterPro" id="IPR050706">
    <property type="entry name" value="Cyclic-di-GMP_PDE-like"/>
</dbReference>
<dbReference type="Pfam" id="PF01590">
    <property type="entry name" value="GAF"/>
    <property type="match status" value="1"/>
</dbReference>
<dbReference type="SMART" id="SM00065">
    <property type="entry name" value="GAF"/>
    <property type="match status" value="1"/>
</dbReference>
<dbReference type="SMART" id="SM00052">
    <property type="entry name" value="EAL"/>
    <property type="match status" value="1"/>
</dbReference>
<dbReference type="InterPro" id="IPR003018">
    <property type="entry name" value="GAF"/>
</dbReference>
<dbReference type="InterPro" id="IPR029016">
    <property type="entry name" value="GAF-like_dom_sf"/>
</dbReference>
<organism evidence="3 4">
    <name type="scientific">Agrobacterium vitis</name>
    <name type="common">Rhizobium vitis</name>
    <dbReference type="NCBI Taxonomy" id="373"/>
    <lineage>
        <taxon>Bacteria</taxon>
        <taxon>Pseudomonadati</taxon>
        <taxon>Pseudomonadota</taxon>
        <taxon>Alphaproteobacteria</taxon>
        <taxon>Hyphomicrobiales</taxon>
        <taxon>Rhizobiaceae</taxon>
        <taxon>Rhizobium/Agrobacterium group</taxon>
        <taxon>Agrobacterium</taxon>
    </lineage>
</organism>
<dbReference type="PANTHER" id="PTHR33121">
    <property type="entry name" value="CYCLIC DI-GMP PHOSPHODIESTERASE PDEF"/>
    <property type="match status" value="1"/>
</dbReference>
<dbReference type="RefSeq" id="WP_060715815.1">
    <property type="nucleotide sequence ID" value="NZ_CP055265.1"/>
</dbReference>
<dbReference type="InterPro" id="IPR000160">
    <property type="entry name" value="GGDEF_dom"/>
</dbReference>
<sequence length="594" mass="65787">MTVDQERELARLTSLRNLKILDTLPTESFDRITRIVSEFFGLPVAAVSLTDVDRQWFKSKVGIDHNQIPRFKAPCAEVAETCRPLIVNDFHNDAFYVDSPLGQAGVRFYAGVPLMTTDGYSLGALCVLDNQPHTVGDREMAVLSDMAAMVMAQIEMQHAVGRIEAASGLPNRFQLLSDLADISRHGGAKERLIGVLDLARTMQFDRLSRVMGPSHLDGVIRSVAQFLQRSMGDHTAAYHIGAMQFALIPPEDATSESLLPMLERLLSDVGEVANLRLTMTPSLGVTWFNPGAMEPENVLRSLQSAVQDARDSETGIAFFSDDHDLLHRRNFRLLQDFPVALASQDQLHLVFQPRLSLKTGQAECAEALLRWTHPELGSISPAEFVPVIEASDLVRAMSAWVIERALSHLAVLRGQGIDMRLSINISALNLNEPEFLELLKEKLEKYDVLPGQIEFELTETAMMGETEKSLDLLHALSAHGIRLAIDDFGTGYSSLAYMQKLPADVVKIDRSFVADMAKGNRERVLVRSMINLSHSLGYEVVAEGVETLEAADLLQAMGCDEIQGFWLSRPMAADVLPEWLRHRHEAADQAAQVA</sequence>
<dbReference type="Pfam" id="PF00563">
    <property type="entry name" value="EAL"/>
    <property type="match status" value="1"/>
</dbReference>
<dbReference type="InterPro" id="IPR043128">
    <property type="entry name" value="Rev_trsase/Diguanyl_cyclase"/>
</dbReference>
<dbReference type="SUPFAM" id="SSF55781">
    <property type="entry name" value="GAF domain-like"/>
    <property type="match status" value="1"/>
</dbReference>
<dbReference type="InterPro" id="IPR029787">
    <property type="entry name" value="Nucleotide_cyclase"/>
</dbReference>